<dbReference type="PANTHER" id="PTHR22916">
    <property type="entry name" value="GLYCOSYLTRANSFERASE"/>
    <property type="match status" value="1"/>
</dbReference>
<dbReference type="EMBL" id="QICC01000012">
    <property type="protein sequence ID" value="RNM42443.1"/>
    <property type="molecule type" value="Genomic_DNA"/>
</dbReference>
<evidence type="ECO:0000259" key="1">
    <source>
        <dbReference type="Pfam" id="PF00535"/>
    </source>
</evidence>
<gene>
    <name evidence="2" type="ORF">C1876_04510</name>
    <name evidence="3" type="ORF">DMP09_04725</name>
</gene>
<dbReference type="RefSeq" id="WP_114545520.1">
    <property type="nucleotide sequence ID" value="NZ_PPTT01000005.1"/>
</dbReference>
<dbReference type="SUPFAM" id="SSF53448">
    <property type="entry name" value="Nucleotide-diphospho-sugar transferases"/>
    <property type="match status" value="1"/>
</dbReference>
<name>A0A3N0IZL8_9ACTN</name>
<evidence type="ECO:0000313" key="3">
    <source>
        <dbReference type="EMBL" id="RNM42443.1"/>
    </source>
</evidence>
<keyword evidence="4" id="KW-1185">Reference proteome</keyword>
<reference evidence="2 4" key="1">
    <citation type="journal article" date="2018" name="Elife">
        <title>Discovery and characterization of a prevalent human gut bacterial enzyme sufficient for the inactivation of a family of plant toxins.</title>
        <authorList>
            <person name="Koppel N."/>
            <person name="Bisanz J.E."/>
            <person name="Pandelia M.E."/>
            <person name="Turnbaugh P.J."/>
            <person name="Balskus E.P."/>
        </authorList>
    </citation>
    <scope>NUCLEOTIDE SEQUENCE [LARGE SCALE GENOMIC DNA]</scope>
    <source>
        <strain evidence="2 4">DSM 16107</strain>
    </source>
</reference>
<dbReference type="Proteomes" id="UP000270112">
    <property type="component" value="Unassembled WGS sequence"/>
</dbReference>
<dbReference type="AlphaFoldDB" id="A0A3N0IZL8"/>
<dbReference type="EMBL" id="PPTT01000005">
    <property type="protein sequence ID" value="RDB70492.1"/>
    <property type="molecule type" value="Genomic_DNA"/>
</dbReference>
<keyword evidence="3" id="KW-0808">Transferase</keyword>
<evidence type="ECO:0000313" key="4">
    <source>
        <dbReference type="Proteomes" id="UP000253817"/>
    </source>
</evidence>
<evidence type="ECO:0000313" key="2">
    <source>
        <dbReference type="EMBL" id="RDB70492.1"/>
    </source>
</evidence>
<evidence type="ECO:0000313" key="5">
    <source>
        <dbReference type="Proteomes" id="UP000270112"/>
    </source>
</evidence>
<reference evidence="5" key="2">
    <citation type="submission" date="2018-05" db="EMBL/GenBank/DDBJ databases">
        <title>Genome Sequencing of selected type strains of the family Eggerthellaceae.</title>
        <authorList>
            <person name="Danylec N."/>
            <person name="Stoll D.A."/>
            <person name="Doetsch A."/>
            <person name="Huch M."/>
        </authorList>
    </citation>
    <scope>NUCLEOTIDE SEQUENCE [LARGE SCALE GENOMIC DNA]</scope>
    <source>
        <strain evidence="5">DSM 16107</strain>
    </source>
</reference>
<dbReference type="InterPro" id="IPR029044">
    <property type="entry name" value="Nucleotide-diphossugar_trans"/>
</dbReference>
<dbReference type="OrthoDB" id="1666828at2"/>
<dbReference type="Gene3D" id="3.90.550.10">
    <property type="entry name" value="Spore Coat Polysaccharide Biosynthesis Protein SpsA, Chain A"/>
    <property type="match status" value="1"/>
</dbReference>
<dbReference type="GO" id="GO:0016758">
    <property type="term" value="F:hexosyltransferase activity"/>
    <property type="evidence" value="ECO:0007669"/>
    <property type="project" value="UniProtKB-ARBA"/>
</dbReference>
<dbReference type="Pfam" id="PF00535">
    <property type="entry name" value="Glycos_transf_2"/>
    <property type="match status" value="1"/>
</dbReference>
<organism evidence="3 5">
    <name type="scientific">Eggerthella sinensis</name>
    <dbReference type="NCBI Taxonomy" id="242230"/>
    <lineage>
        <taxon>Bacteria</taxon>
        <taxon>Bacillati</taxon>
        <taxon>Actinomycetota</taxon>
        <taxon>Coriobacteriia</taxon>
        <taxon>Eggerthellales</taxon>
        <taxon>Eggerthellaceae</taxon>
        <taxon>Eggerthella</taxon>
    </lineage>
</organism>
<protein>
    <submittedName>
        <fullName evidence="3">Glycosyl transferase family 2</fullName>
    </submittedName>
</protein>
<proteinExistence type="predicted"/>
<feature type="domain" description="Glycosyltransferase 2-like" evidence="1">
    <location>
        <begin position="9"/>
        <end position="161"/>
    </location>
</feature>
<dbReference type="InterPro" id="IPR001173">
    <property type="entry name" value="Glyco_trans_2-like"/>
</dbReference>
<dbReference type="Proteomes" id="UP000253817">
    <property type="component" value="Unassembled WGS sequence"/>
</dbReference>
<dbReference type="CDD" id="cd00761">
    <property type="entry name" value="Glyco_tranf_GTA_type"/>
    <property type="match status" value="1"/>
</dbReference>
<sequence length="326" mass="37239">MQNAHPSVSVLVPIYNVQRYLPQCLEALCGQTLRDLEIVAINDGSTDDSLAILQEWAAKDDRIVIVDKPNSGYGASMNRGIETARGTYVGIVEPDDFPDRSMFKRLLRMAQRHDCDLVKCNFYEHYDDHEDRIRNFAAFPYNTLFDPVDKPGIICTIPAIWTGLYRKALLDDAGIRFRETPGASFQDTSFVMKAWFAASRCALVRKPLLHYRMDNPGSSVKTTDKVFVVCDELEECERFLRARPERCRALLPWFYVDKWSKYRWNYERIDASAHEAFAARIVDEYRAAREAGELDVSLFDPDSRAALEALLANGAARFAADHPETY</sequence>
<reference evidence="3" key="3">
    <citation type="journal article" date="2019" name="Microbiol. Resour. Announc.">
        <title>Draft Genome Sequences of Type Strains of Gordonibacter faecihominis, Paraeggerthella hongkongensis, Parvibacter caecicola,Slackia equolifaciens, Slackia faecicanis, and Slackia isoflavoniconvertens.</title>
        <authorList>
            <person name="Danylec N."/>
            <person name="Stoll D.A."/>
            <person name="Dotsch A."/>
            <person name="Huch M."/>
        </authorList>
    </citation>
    <scope>NUCLEOTIDE SEQUENCE</scope>
    <source>
        <strain evidence="3">DSM 16107</strain>
    </source>
</reference>
<dbReference type="PANTHER" id="PTHR22916:SF3">
    <property type="entry name" value="UDP-GLCNAC:BETAGAL BETA-1,3-N-ACETYLGLUCOSAMINYLTRANSFERASE-LIKE PROTEIN 1"/>
    <property type="match status" value="1"/>
</dbReference>
<accession>A0A3N0IZL8</accession>
<comment type="caution">
    <text evidence="3">The sequence shown here is derived from an EMBL/GenBank/DDBJ whole genome shotgun (WGS) entry which is preliminary data.</text>
</comment>